<proteinExistence type="predicted"/>
<accession>A0AAE1PEN2</accession>
<protein>
    <submittedName>
        <fullName evidence="1">Uncharacterized protein</fullName>
    </submittedName>
</protein>
<evidence type="ECO:0000313" key="1">
    <source>
        <dbReference type="EMBL" id="KAK4305830.1"/>
    </source>
</evidence>
<comment type="caution">
    <text evidence="1">The sequence shown here is derived from an EMBL/GenBank/DDBJ whole genome shotgun (WGS) entry which is preliminary data.</text>
</comment>
<gene>
    <name evidence="1" type="ORF">Pmani_022300</name>
</gene>
<name>A0AAE1PEN2_9EUCA</name>
<keyword evidence="2" id="KW-1185">Reference proteome</keyword>
<evidence type="ECO:0000313" key="2">
    <source>
        <dbReference type="Proteomes" id="UP001292094"/>
    </source>
</evidence>
<organism evidence="1 2">
    <name type="scientific">Petrolisthes manimaculis</name>
    <dbReference type="NCBI Taxonomy" id="1843537"/>
    <lineage>
        <taxon>Eukaryota</taxon>
        <taxon>Metazoa</taxon>
        <taxon>Ecdysozoa</taxon>
        <taxon>Arthropoda</taxon>
        <taxon>Crustacea</taxon>
        <taxon>Multicrustacea</taxon>
        <taxon>Malacostraca</taxon>
        <taxon>Eumalacostraca</taxon>
        <taxon>Eucarida</taxon>
        <taxon>Decapoda</taxon>
        <taxon>Pleocyemata</taxon>
        <taxon>Anomura</taxon>
        <taxon>Galatheoidea</taxon>
        <taxon>Porcellanidae</taxon>
        <taxon>Petrolisthes</taxon>
    </lineage>
</organism>
<dbReference type="AlphaFoldDB" id="A0AAE1PEN2"/>
<dbReference type="EMBL" id="JAWZYT010002226">
    <property type="protein sequence ID" value="KAK4305830.1"/>
    <property type="molecule type" value="Genomic_DNA"/>
</dbReference>
<sequence length="101" mass="11439">MKTMQECQYKPPSATHTFTLVTPTNHHLALSSIGFVPSLGALHAKLNSSKFLSLLVQIKQQQQQQHHSERGTIFFITNCRGRNGVVRGHEHLRSRSARTYD</sequence>
<reference evidence="1" key="1">
    <citation type="submission" date="2023-11" db="EMBL/GenBank/DDBJ databases">
        <title>Genome assemblies of two species of porcelain crab, Petrolisthes cinctipes and Petrolisthes manimaculis (Anomura: Porcellanidae).</title>
        <authorList>
            <person name="Angst P."/>
        </authorList>
    </citation>
    <scope>NUCLEOTIDE SEQUENCE</scope>
    <source>
        <strain evidence="1">PB745_02</strain>
        <tissue evidence="1">Gill</tissue>
    </source>
</reference>
<dbReference type="Proteomes" id="UP001292094">
    <property type="component" value="Unassembled WGS sequence"/>
</dbReference>